<reference evidence="9" key="1">
    <citation type="journal article" date="2023" name="Int. J. Syst. Evol. Microbiol.">
        <title>Collibacillus ludicampi gen. nov., sp. nov., a new soil bacterium of the family Alicyclobacillaceae.</title>
        <authorList>
            <person name="Jojima T."/>
            <person name="Ioku Y."/>
            <person name="Fukuta Y."/>
            <person name="Shirasaka N."/>
            <person name="Matsumura Y."/>
            <person name="Mori M."/>
        </authorList>
    </citation>
    <scope>NUCLEOTIDE SEQUENCE</scope>
    <source>
        <strain evidence="9">TP075</strain>
    </source>
</reference>
<feature type="transmembrane region" description="Helical" evidence="7">
    <location>
        <begin position="21"/>
        <end position="41"/>
    </location>
</feature>
<keyword evidence="4 7" id="KW-0812">Transmembrane</keyword>
<comment type="caution">
    <text evidence="9">The sequence shown here is derived from an EMBL/GenBank/DDBJ whole genome shotgun (WGS) entry which is preliminary data.</text>
</comment>
<dbReference type="InterPro" id="IPR020846">
    <property type="entry name" value="MFS_dom"/>
</dbReference>
<dbReference type="InterPro" id="IPR024989">
    <property type="entry name" value="MFS_assoc_dom"/>
</dbReference>
<dbReference type="AlphaFoldDB" id="A0AAV4LEY8"/>
<name>A0AAV4LEY8_9BACL</name>
<feature type="transmembrane region" description="Helical" evidence="7">
    <location>
        <begin position="235"/>
        <end position="255"/>
    </location>
</feature>
<accession>A0AAV4LEY8</accession>
<dbReference type="PROSITE" id="PS50850">
    <property type="entry name" value="MFS"/>
    <property type="match status" value="1"/>
</dbReference>
<evidence type="ECO:0000313" key="9">
    <source>
        <dbReference type="EMBL" id="GIM46248.1"/>
    </source>
</evidence>
<evidence type="ECO:0000256" key="3">
    <source>
        <dbReference type="ARBA" id="ARBA00022475"/>
    </source>
</evidence>
<dbReference type="PANTHER" id="PTHR23522">
    <property type="entry name" value="BLL5896 PROTEIN"/>
    <property type="match status" value="1"/>
</dbReference>
<dbReference type="GO" id="GO:0005886">
    <property type="term" value="C:plasma membrane"/>
    <property type="evidence" value="ECO:0007669"/>
    <property type="project" value="UniProtKB-SubCell"/>
</dbReference>
<feature type="transmembrane region" description="Helical" evidence="7">
    <location>
        <begin position="364"/>
        <end position="387"/>
    </location>
</feature>
<dbReference type="PANTHER" id="PTHR23522:SF4">
    <property type="entry name" value="NUCLEOSIDE PERMEASE NUPG-RELATED"/>
    <property type="match status" value="1"/>
</dbReference>
<keyword evidence="6 7" id="KW-0472">Membrane</keyword>
<dbReference type="GO" id="GO:0015213">
    <property type="term" value="F:uridine transmembrane transporter activity"/>
    <property type="evidence" value="ECO:0007669"/>
    <property type="project" value="TreeGrafter"/>
</dbReference>
<organism evidence="9 10">
    <name type="scientific">Collibacillus ludicampi</name>
    <dbReference type="NCBI Taxonomy" id="2771369"/>
    <lineage>
        <taxon>Bacteria</taxon>
        <taxon>Bacillati</taxon>
        <taxon>Bacillota</taxon>
        <taxon>Bacilli</taxon>
        <taxon>Bacillales</taxon>
        <taxon>Alicyclobacillaceae</taxon>
        <taxon>Collibacillus</taxon>
    </lineage>
</organism>
<feature type="transmembrane region" description="Helical" evidence="7">
    <location>
        <begin position="267"/>
        <end position="290"/>
    </location>
</feature>
<dbReference type="Proteomes" id="UP001057291">
    <property type="component" value="Unassembled WGS sequence"/>
</dbReference>
<feature type="domain" description="Major facilitator superfamily (MFS) profile" evidence="8">
    <location>
        <begin position="15"/>
        <end position="389"/>
    </location>
</feature>
<keyword evidence="10" id="KW-1185">Reference proteome</keyword>
<feature type="transmembrane region" description="Helical" evidence="7">
    <location>
        <begin position="205"/>
        <end position="223"/>
    </location>
</feature>
<dbReference type="GO" id="GO:0015212">
    <property type="term" value="F:cytidine transmembrane transporter activity"/>
    <property type="evidence" value="ECO:0007669"/>
    <property type="project" value="TreeGrafter"/>
</dbReference>
<evidence type="ECO:0000256" key="6">
    <source>
        <dbReference type="ARBA" id="ARBA00023136"/>
    </source>
</evidence>
<dbReference type="EMBL" id="BOQE01000001">
    <property type="protein sequence ID" value="GIM46248.1"/>
    <property type="molecule type" value="Genomic_DNA"/>
</dbReference>
<feature type="transmembrane region" description="Helical" evidence="7">
    <location>
        <begin position="336"/>
        <end position="358"/>
    </location>
</feature>
<comment type="subcellular location">
    <subcellularLocation>
        <location evidence="1">Cell membrane</location>
        <topology evidence="1">Multi-pass membrane protein</topology>
    </subcellularLocation>
</comment>
<evidence type="ECO:0000256" key="1">
    <source>
        <dbReference type="ARBA" id="ARBA00004651"/>
    </source>
</evidence>
<keyword evidence="5 7" id="KW-1133">Transmembrane helix</keyword>
<protein>
    <submittedName>
        <fullName evidence="9">MFS transporter</fullName>
    </submittedName>
</protein>
<feature type="transmembrane region" description="Helical" evidence="7">
    <location>
        <begin position="296"/>
        <end position="315"/>
    </location>
</feature>
<evidence type="ECO:0000256" key="5">
    <source>
        <dbReference type="ARBA" id="ARBA00022989"/>
    </source>
</evidence>
<dbReference type="InterPro" id="IPR036259">
    <property type="entry name" value="MFS_trans_sf"/>
</dbReference>
<dbReference type="RefSeq" id="WP_282199375.1">
    <property type="nucleotide sequence ID" value="NZ_BOQE01000001.1"/>
</dbReference>
<dbReference type="SUPFAM" id="SSF103473">
    <property type="entry name" value="MFS general substrate transporter"/>
    <property type="match status" value="1"/>
</dbReference>
<dbReference type="Gene3D" id="1.20.1250.20">
    <property type="entry name" value="MFS general substrate transporter like domains"/>
    <property type="match status" value="2"/>
</dbReference>
<feature type="transmembrane region" description="Helical" evidence="7">
    <location>
        <begin position="164"/>
        <end position="184"/>
    </location>
</feature>
<feature type="transmembrane region" description="Helical" evidence="7">
    <location>
        <begin position="47"/>
        <end position="69"/>
    </location>
</feature>
<keyword evidence="3" id="KW-1003">Cell membrane</keyword>
<sequence length="395" mass="43426">METYRLKKMSETKIVYRSLSMVYFLFFFGIGALYTLLPLYYQKFGLSGTQIGTIMAVGPVISILFQPVWGMICDRFQAEQKVLACALTCAASIALLFPLMHGFIAFLLLFAGLQLFQSAINPITDSITLSFVQKQGGDYGNIRLFGAIGFAVAVWFTGTLAERFGLVVIFYVYAGAFLLGLWWVRQFPKVHREKTGSVWSGLGRLLRLPKYVIFLGSAFLIFGPMNAHNYYFSLLYTKIGGTVAGVGVAFLLFAGSEAPAMKVAGSLIRKYGILTILIVAGVVSALRWGWYASTPSAAWVIMLFFIQGMSVGLYLPAAATFIREHAPREVQVTAQALYSSFGNGLGTMFTSFIGGVLYDRSGIFSTYLYFSFSTVVGILLVIAITVLNTRTSRQG</sequence>
<evidence type="ECO:0000256" key="2">
    <source>
        <dbReference type="ARBA" id="ARBA00022448"/>
    </source>
</evidence>
<evidence type="ECO:0000313" key="10">
    <source>
        <dbReference type="Proteomes" id="UP001057291"/>
    </source>
</evidence>
<feature type="transmembrane region" description="Helical" evidence="7">
    <location>
        <begin position="141"/>
        <end position="158"/>
    </location>
</feature>
<feature type="transmembrane region" description="Helical" evidence="7">
    <location>
        <begin position="81"/>
        <end position="97"/>
    </location>
</feature>
<proteinExistence type="predicted"/>
<evidence type="ECO:0000256" key="7">
    <source>
        <dbReference type="SAM" id="Phobius"/>
    </source>
</evidence>
<evidence type="ECO:0000259" key="8">
    <source>
        <dbReference type="PROSITE" id="PS50850"/>
    </source>
</evidence>
<gene>
    <name evidence="9" type="ORF">DNHGIG_17970</name>
</gene>
<evidence type="ECO:0000256" key="4">
    <source>
        <dbReference type="ARBA" id="ARBA00022692"/>
    </source>
</evidence>
<dbReference type="Pfam" id="PF12832">
    <property type="entry name" value="MFS_1_like"/>
    <property type="match status" value="1"/>
</dbReference>
<keyword evidence="2" id="KW-0813">Transport</keyword>